<organism evidence="2 3">
    <name type="scientific">Saprolegnia parasitica (strain CBS 223.65)</name>
    <dbReference type="NCBI Taxonomy" id="695850"/>
    <lineage>
        <taxon>Eukaryota</taxon>
        <taxon>Sar</taxon>
        <taxon>Stramenopiles</taxon>
        <taxon>Oomycota</taxon>
        <taxon>Saprolegniomycetes</taxon>
        <taxon>Saprolegniales</taxon>
        <taxon>Saprolegniaceae</taxon>
        <taxon>Saprolegnia</taxon>
    </lineage>
</organism>
<dbReference type="OrthoDB" id="10560250at2759"/>
<dbReference type="GeneID" id="24142426"/>
<dbReference type="AlphaFoldDB" id="A0A067BMP3"/>
<accession>A0A067BMP3</accession>
<dbReference type="VEuPathDB" id="FungiDB:SPRG_22028"/>
<reference evidence="2 3" key="1">
    <citation type="journal article" date="2013" name="PLoS Genet.">
        <title>Distinctive expansion of potential virulence genes in the genome of the oomycete fish pathogen Saprolegnia parasitica.</title>
        <authorList>
            <person name="Jiang R.H."/>
            <person name="de Bruijn I."/>
            <person name="Haas B.J."/>
            <person name="Belmonte R."/>
            <person name="Lobach L."/>
            <person name="Christie J."/>
            <person name="van den Ackerveken G."/>
            <person name="Bottin A."/>
            <person name="Bulone V."/>
            <person name="Diaz-Moreno S.M."/>
            <person name="Dumas B."/>
            <person name="Fan L."/>
            <person name="Gaulin E."/>
            <person name="Govers F."/>
            <person name="Grenville-Briggs L.J."/>
            <person name="Horner N.R."/>
            <person name="Levin J.Z."/>
            <person name="Mammella M."/>
            <person name="Meijer H.J."/>
            <person name="Morris P."/>
            <person name="Nusbaum C."/>
            <person name="Oome S."/>
            <person name="Phillips A.J."/>
            <person name="van Rooyen D."/>
            <person name="Rzeszutek E."/>
            <person name="Saraiva M."/>
            <person name="Secombes C.J."/>
            <person name="Seidl M.F."/>
            <person name="Snel B."/>
            <person name="Stassen J.H."/>
            <person name="Sykes S."/>
            <person name="Tripathy S."/>
            <person name="van den Berg H."/>
            <person name="Vega-Arreguin J.C."/>
            <person name="Wawra S."/>
            <person name="Young S.K."/>
            <person name="Zeng Q."/>
            <person name="Dieguez-Uribeondo J."/>
            <person name="Russ C."/>
            <person name="Tyler B.M."/>
            <person name="van West P."/>
        </authorList>
    </citation>
    <scope>NUCLEOTIDE SEQUENCE [LARGE SCALE GENOMIC DNA]</scope>
    <source>
        <strain evidence="2 3">CBS 223.65</strain>
    </source>
</reference>
<dbReference type="RefSeq" id="XP_012213290.1">
    <property type="nucleotide sequence ID" value="XM_012357900.1"/>
</dbReference>
<evidence type="ECO:0000313" key="3">
    <source>
        <dbReference type="Proteomes" id="UP000030745"/>
    </source>
</evidence>
<evidence type="ECO:0000256" key="1">
    <source>
        <dbReference type="SAM" id="MobiDB-lite"/>
    </source>
</evidence>
<name>A0A067BMP3_SAPPC</name>
<proteinExistence type="predicted"/>
<gene>
    <name evidence="2" type="ORF">SPRG_22028</name>
</gene>
<protein>
    <submittedName>
        <fullName evidence="2">Uncharacterized protein</fullName>
    </submittedName>
</protein>
<dbReference type="KEGG" id="spar:SPRG_22028"/>
<dbReference type="EMBL" id="KK584405">
    <property type="protein sequence ID" value="KDO16002.1"/>
    <property type="molecule type" value="Genomic_DNA"/>
</dbReference>
<feature type="region of interest" description="Disordered" evidence="1">
    <location>
        <begin position="27"/>
        <end position="59"/>
    </location>
</feature>
<dbReference type="Proteomes" id="UP000030745">
    <property type="component" value="Unassembled WGS sequence"/>
</dbReference>
<keyword evidence="3" id="KW-1185">Reference proteome</keyword>
<evidence type="ECO:0000313" key="2">
    <source>
        <dbReference type="EMBL" id="KDO16002.1"/>
    </source>
</evidence>
<sequence length="59" mass="6671">MPHFEPVLTTRQAVPYRIKLRSKAWHASVASSVPGHKKPHRPNQSSSALTILPKIHHRS</sequence>